<evidence type="ECO:0000256" key="1">
    <source>
        <dbReference type="SAM" id="MobiDB-lite"/>
    </source>
</evidence>
<name>A0A6J7JEA9_9ZZZZ</name>
<protein>
    <submittedName>
        <fullName evidence="2">Unannotated protein</fullName>
    </submittedName>
</protein>
<evidence type="ECO:0000313" key="2">
    <source>
        <dbReference type="EMBL" id="CAB4941540.1"/>
    </source>
</evidence>
<dbReference type="AlphaFoldDB" id="A0A6J7JEA9"/>
<organism evidence="2">
    <name type="scientific">freshwater metagenome</name>
    <dbReference type="NCBI Taxonomy" id="449393"/>
    <lineage>
        <taxon>unclassified sequences</taxon>
        <taxon>metagenomes</taxon>
        <taxon>ecological metagenomes</taxon>
    </lineage>
</organism>
<gene>
    <name evidence="2" type="ORF">UFOPK3773_00888</name>
</gene>
<accession>A0A6J7JEA9</accession>
<proteinExistence type="predicted"/>
<dbReference type="EMBL" id="CAFBNF010000081">
    <property type="protein sequence ID" value="CAB4941540.1"/>
    <property type="molecule type" value="Genomic_DNA"/>
</dbReference>
<sequence>MRTRGLVAISAVVSLGLGGLAIPVVSNAAPAPFPASLTTAEVGPLVVNQARVTFSDAFIGRLGASRLRVDFDGPVTESGNVRTVSVGKRGKEGYQLVGALTLVGPKGRLVCRQLTVVTSTNLVNCVRGDGTSRALFRLVDSTSTSLPARVVRQDATLKIASTRIALSLFLSLGTRVFLTNPMLGEFSSLRKNLLSYSYDSRAHCEIDNWASDLSINRGWALQTLVNQLPQGVTVSRWVKAQGAGYELVTPEPAQTNVGQRTPKMEGISTRTAKEISSGSEYWTDHYWDGYNYGCNTNAPFVVAPGVVNSGKTWNYDGQVRTSANQSGVQKPNWWAQPRQTNRDSPIGRYSWTCRGTPSGVARSDAWWSKVNQGSGFLGDGTRTAGPRNAGSAPGCPDQVLNGMSVTTKYAITKRGNLEGRNESGWPRGCTSDNSVVGCWEEVYSLASEGWDRAWAYQYHVFAPAMRAELQSDAQIKVPSTYDPDGIGYTKPITWRIVGASVPGAWPQFTDVDGEKWDSSGISRSLRQQNWAVPSEFTVPGDNSVYSLAGYGSPSVGEQAMTFSLVADTDGTWTWPIKQDVSNKPLPRPQVNVTLRYSLSNFDDGGTCTSATGYDDNQFGGATDTAGAHCLQGTMVPTLWPLPADAKNYYKRVHDQYVPDPTNPNNKILNRPNTSLTSTVVKSCYNDTQVKLQDLSQPTAPDVGADYTWPIKVTGLIDSFSSC</sequence>
<reference evidence="2" key="1">
    <citation type="submission" date="2020-05" db="EMBL/GenBank/DDBJ databases">
        <authorList>
            <person name="Chiriac C."/>
            <person name="Salcher M."/>
            <person name="Ghai R."/>
            <person name="Kavagutti S V."/>
        </authorList>
    </citation>
    <scope>NUCLEOTIDE SEQUENCE</scope>
</reference>
<feature type="region of interest" description="Disordered" evidence="1">
    <location>
        <begin position="322"/>
        <end position="349"/>
    </location>
</feature>